<proteinExistence type="predicted"/>
<accession>A0AAD6RXV1</accession>
<sequence>MPPPPRRARCLQLRPRLLTNRWKRSSREEEEEEEEEFRRPHRPVLPSIIASNSAPTARHGERGTRPRAIPPPPTEEELEPEEEGIPAQTMRKRKRRLRYLHRLHADVVPTTARLPTAMSPPGAFEHVSAPAPPTPPIRRDRRSIPPIPPAEQDHDPAASTGTPIMPPASAPECDFDVGASTVGRRLRCCRPRRPRFELKRQQEILDEEEGDPIDPAFHSPSRRTSTVDLQAVRGGQAQAGPAEPVRRTPRRVMAKLGGVKFWCCAASEDEHSAPPVDADAETEERARKERIAAKLAGMGGMRIGMMPFGAGGPPQQSRALGEAEESEIEEIRHEDAEEEEVPPPVPDEKRPSYVRPSEPTRQTSQPPVPAGRPPCPLPCLKVHQPREKPPPKFHPRLPPPRTGPPPPPPPGAMAPSDSVDSMTSSQWELPSIPNSSLDFGGGIDTSFSSFERTATPPAPPKPNHPQSSQQPPAVRTTEVHYSADDLVAIWGRVGVHLCEAATQLYEKSKKSLVGDGTYTGFVNAALHEVPNAARTAPPAWGYLVYSQAGSSLKGHKGIATYSQDRWGGEPLVGIVSEFEPKKSKIRHVGHQTVEASGIVKVGLILASIY</sequence>
<name>A0AAD6RXV1_9AGAR</name>
<dbReference type="Proteomes" id="UP001218188">
    <property type="component" value="Unassembled WGS sequence"/>
</dbReference>
<dbReference type="Pfam" id="PF25459">
    <property type="entry name" value="AIM3_BBC1_C"/>
    <property type="match status" value="1"/>
</dbReference>
<protein>
    <recommendedName>
        <fullName evidence="2">BBC1/AIM3 cysteine proteinase-fold domain-containing protein</fullName>
    </recommendedName>
</protein>
<dbReference type="AlphaFoldDB" id="A0AAD6RXV1"/>
<comment type="caution">
    <text evidence="3">The sequence shown here is derived from an EMBL/GenBank/DDBJ whole genome shotgun (WGS) entry which is preliminary data.</text>
</comment>
<dbReference type="InterPro" id="IPR057402">
    <property type="entry name" value="AIM3_BBC1_C"/>
</dbReference>
<organism evidence="3 4">
    <name type="scientific">Mycena alexandri</name>
    <dbReference type="NCBI Taxonomy" id="1745969"/>
    <lineage>
        <taxon>Eukaryota</taxon>
        <taxon>Fungi</taxon>
        <taxon>Dikarya</taxon>
        <taxon>Basidiomycota</taxon>
        <taxon>Agaricomycotina</taxon>
        <taxon>Agaricomycetes</taxon>
        <taxon>Agaricomycetidae</taxon>
        <taxon>Agaricales</taxon>
        <taxon>Marasmiineae</taxon>
        <taxon>Mycenaceae</taxon>
        <taxon>Mycena</taxon>
    </lineage>
</organism>
<dbReference type="EMBL" id="JARJCM010000455">
    <property type="protein sequence ID" value="KAJ7016878.1"/>
    <property type="molecule type" value="Genomic_DNA"/>
</dbReference>
<reference evidence="3" key="1">
    <citation type="submission" date="2023-03" db="EMBL/GenBank/DDBJ databases">
        <title>Massive genome expansion in bonnet fungi (Mycena s.s.) driven by repeated elements and novel gene families across ecological guilds.</title>
        <authorList>
            <consortium name="Lawrence Berkeley National Laboratory"/>
            <person name="Harder C.B."/>
            <person name="Miyauchi S."/>
            <person name="Viragh M."/>
            <person name="Kuo A."/>
            <person name="Thoen E."/>
            <person name="Andreopoulos B."/>
            <person name="Lu D."/>
            <person name="Skrede I."/>
            <person name="Drula E."/>
            <person name="Henrissat B."/>
            <person name="Morin E."/>
            <person name="Kohler A."/>
            <person name="Barry K."/>
            <person name="LaButti K."/>
            <person name="Morin E."/>
            <person name="Salamov A."/>
            <person name="Lipzen A."/>
            <person name="Mereny Z."/>
            <person name="Hegedus B."/>
            <person name="Baldrian P."/>
            <person name="Stursova M."/>
            <person name="Weitz H."/>
            <person name="Taylor A."/>
            <person name="Grigoriev I.V."/>
            <person name="Nagy L.G."/>
            <person name="Martin F."/>
            <person name="Kauserud H."/>
        </authorList>
    </citation>
    <scope>NUCLEOTIDE SEQUENCE</scope>
    <source>
        <strain evidence="3">CBHHK200</strain>
    </source>
</reference>
<feature type="compositionally biased region" description="Polar residues" evidence="1">
    <location>
        <begin position="418"/>
        <end position="437"/>
    </location>
</feature>
<evidence type="ECO:0000313" key="3">
    <source>
        <dbReference type="EMBL" id="KAJ7016878.1"/>
    </source>
</evidence>
<feature type="compositionally biased region" description="Acidic residues" evidence="1">
    <location>
        <begin position="74"/>
        <end position="84"/>
    </location>
</feature>
<feature type="region of interest" description="Disordered" evidence="1">
    <location>
        <begin position="304"/>
        <end position="476"/>
    </location>
</feature>
<keyword evidence="4" id="KW-1185">Reference proteome</keyword>
<evidence type="ECO:0000256" key="1">
    <source>
        <dbReference type="SAM" id="MobiDB-lite"/>
    </source>
</evidence>
<evidence type="ECO:0000313" key="4">
    <source>
        <dbReference type="Proteomes" id="UP001218188"/>
    </source>
</evidence>
<gene>
    <name evidence="3" type="ORF">C8F04DRAFT_1159009</name>
</gene>
<feature type="non-terminal residue" evidence="3">
    <location>
        <position position="609"/>
    </location>
</feature>
<feature type="domain" description="BBC1/AIM3 cysteine proteinase-fold" evidence="2">
    <location>
        <begin position="480"/>
        <end position="550"/>
    </location>
</feature>
<feature type="compositionally biased region" description="Pro residues" evidence="1">
    <location>
        <begin position="366"/>
        <end position="377"/>
    </location>
</feature>
<feature type="compositionally biased region" description="Pro residues" evidence="1">
    <location>
        <begin position="396"/>
        <end position="412"/>
    </location>
</feature>
<evidence type="ECO:0000259" key="2">
    <source>
        <dbReference type="Pfam" id="PF25459"/>
    </source>
</evidence>
<feature type="region of interest" description="Disordered" evidence="1">
    <location>
        <begin position="17"/>
        <end position="93"/>
    </location>
</feature>
<feature type="region of interest" description="Disordered" evidence="1">
    <location>
        <begin position="119"/>
        <end position="163"/>
    </location>
</feature>